<dbReference type="RefSeq" id="WP_063243637.1">
    <property type="nucleotide sequence ID" value="NZ_CP168967.1"/>
</dbReference>
<comment type="subunit">
    <text evidence="4">Interacts with translational regulator CsrA and flagellin(s).</text>
</comment>
<dbReference type="GO" id="GO:0006417">
    <property type="term" value="P:regulation of translation"/>
    <property type="evidence" value="ECO:0007669"/>
    <property type="project" value="UniProtKB-KW"/>
</dbReference>
<dbReference type="PANTHER" id="PTHR39190:SF1">
    <property type="entry name" value="FLAGELLAR ASSEMBLY FACTOR FLIW"/>
    <property type="match status" value="1"/>
</dbReference>
<evidence type="ECO:0000313" key="5">
    <source>
        <dbReference type="EMBL" id="KYG63274.1"/>
    </source>
</evidence>
<dbReference type="Gene3D" id="2.30.290.10">
    <property type="entry name" value="BH3618-like"/>
    <property type="match status" value="1"/>
</dbReference>
<organism evidence="5 6">
    <name type="scientific">Bdellovibrio bacteriovorus</name>
    <dbReference type="NCBI Taxonomy" id="959"/>
    <lineage>
        <taxon>Bacteria</taxon>
        <taxon>Pseudomonadati</taxon>
        <taxon>Bdellovibrionota</taxon>
        <taxon>Bdellovibrionia</taxon>
        <taxon>Bdellovibrionales</taxon>
        <taxon>Pseudobdellovibrionaceae</taxon>
        <taxon>Bdellovibrio</taxon>
    </lineage>
</organism>
<dbReference type="HAMAP" id="MF_01185">
    <property type="entry name" value="FliW"/>
    <property type="match status" value="1"/>
</dbReference>
<evidence type="ECO:0000256" key="2">
    <source>
        <dbReference type="ARBA" id="ARBA00022795"/>
    </source>
</evidence>
<dbReference type="InterPro" id="IPR003775">
    <property type="entry name" value="Flagellar_assembly_factor_FliW"/>
</dbReference>
<dbReference type="PANTHER" id="PTHR39190">
    <property type="entry name" value="FLAGELLAR ASSEMBLY FACTOR FLIW"/>
    <property type="match status" value="1"/>
</dbReference>
<name>A0A150WI35_BDEBC</name>
<dbReference type="AlphaFoldDB" id="A0A150WI35"/>
<evidence type="ECO:0000256" key="3">
    <source>
        <dbReference type="ARBA" id="ARBA00022845"/>
    </source>
</evidence>
<comment type="similarity">
    <text evidence="4">Belongs to the FliW family.</text>
</comment>
<keyword evidence="3 4" id="KW-0810">Translation regulation</keyword>
<evidence type="ECO:0000313" key="6">
    <source>
        <dbReference type="Proteomes" id="UP000075391"/>
    </source>
</evidence>
<proteinExistence type="inferred from homology"/>
<keyword evidence="2 4" id="KW-1005">Bacterial flagellum biogenesis</keyword>
<dbReference type="Pfam" id="PF02623">
    <property type="entry name" value="FliW"/>
    <property type="match status" value="1"/>
</dbReference>
<protein>
    <recommendedName>
        <fullName evidence="4">Flagellar assembly factor FliW</fullName>
    </recommendedName>
</protein>
<comment type="caution">
    <text evidence="5">The sequence shown here is derived from an EMBL/GenBank/DDBJ whole genome shotgun (WGS) entry which is preliminary data.</text>
</comment>
<sequence length="175" mass="19417">MIISTSRFGQVELKQEDVLTFPEGLLGFGDLRKFALLDDPNDEIFAWLQSCEAPQIAFPVLEPELFAPQYKATLTKSDMEALKLSAQEKARYFSIVTIPDDPTQMTANLKAPVVVNVEARTARQCVLQDNNLAIREPIFTKLQQRVVQNPAVAIKNQSSGIDVATKLNIVKEAGL</sequence>
<keyword evidence="5" id="KW-0969">Cilium</keyword>
<evidence type="ECO:0000256" key="1">
    <source>
        <dbReference type="ARBA" id="ARBA00022490"/>
    </source>
</evidence>
<dbReference type="EMBL" id="LUKF01000014">
    <property type="protein sequence ID" value="KYG63274.1"/>
    <property type="molecule type" value="Genomic_DNA"/>
</dbReference>
<evidence type="ECO:0000256" key="4">
    <source>
        <dbReference type="HAMAP-Rule" id="MF_01185"/>
    </source>
</evidence>
<keyword evidence="4" id="KW-0143">Chaperone</keyword>
<dbReference type="Proteomes" id="UP000075391">
    <property type="component" value="Unassembled WGS sequence"/>
</dbReference>
<dbReference type="GO" id="GO:0044780">
    <property type="term" value="P:bacterial-type flagellum assembly"/>
    <property type="evidence" value="ECO:0007669"/>
    <property type="project" value="UniProtKB-UniRule"/>
</dbReference>
<gene>
    <name evidence="4" type="primary">fliW</name>
    <name evidence="5" type="ORF">AZI85_04370</name>
</gene>
<comment type="subcellular location">
    <subcellularLocation>
        <location evidence="4">Cytoplasm</location>
    </subcellularLocation>
</comment>
<keyword evidence="5" id="KW-0282">Flagellum</keyword>
<keyword evidence="1 4" id="KW-0963">Cytoplasm</keyword>
<dbReference type="InterPro" id="IPR024046">
    <property type="entry name" value="Flagellar_assmbl_FliW_dom_sf"/>
</dbReference>
<reference evidence="5 6" key="1">
    <citation type="submission" date="2016-03" db="EMBL/GenBank/DDBJ databases">
        <authorList>
            <person name="Ploux O."/>
        </authorList>
    </citation>
    <scope>NUCLEOTIDE SEQUENCE [LARGE SCALE GENOMIC DNA]</scope>
    <source>
        <strain evidence="5 6">BER2</strain>
    </source>
</reference>
<dbReference type="GO" id="GO:0005737">
    <property type="term" value="C:cytoplasm"/>
    <property type="evidence" value="ECO:0007669"/>
    <property type="project" value="UniProtKB-SubCell"/>
</dbReference>
<dbReference type="SUPFAM" id="SSF141457">
    <property type="entry name" value="BH3618-like"/>
    <property type="match status" value="1"/>
</dbReference>
<comment type="function">
    <text evidence="4">Acts as an anti-CsrA protein, binds CsrA and prevents it from repressing translation of its target genes, one of which is flagellin. Binds to flagellin and participates in the assembly of the flagellum.</text>
</comment>
<dbReference type="OrthoDB" id="5292867at2"/>
<keyword evidence="5" id="KW-0966">Cell projection</keyword>
<accession>A0A150WI35</accession>